<dbReference type="PANTHER" id="PTHR10763">
    <property type="entry name" value="CELL DIVISION CONTROL PROTEIN 6-RELATED"/>
    <property type="match status" value="1"/>
</dbReference>
<name>A0A9W6YYA7_AMBMO</name>
<dbReference type="InterPro" id="IPR015163">
    <property type="entry name" value="Cdc6_C"/>
</dbReference>
<dbReference type="OrthoDB" id="1926878at2759"/>
<feature type="domain" description="ORC1/DEAH AAA+ ATPase" evidence="5">
    <location>
        <begin position="29"/>
        <end position="140"/>
    </location>
</feature>
<dbReference type="SUPFAM" id="SSF52540">
    <property type="entry name" value="P-loop containing nucleoside triphosphate hydrolases"/>
    <property type="match status" value="1"/>
</dbReference>
<dbReference type="InterPro" id="IPR027417">
    <property type="entry name" value="P-loop_NTPase"/>
</dbReference>
<dbReference type="AlphaFoldDB" id="A0A9W6YYA7"/>
<evidence type="ECO:0000256" key="3">
    <source>
        <dbReference type="SAM" id="MobiDB-lite"/>
    </source>
</evidence>
<evidence type="ECO:0000259" key="5">
    <source>
        <dbReference type="Pfam" id="PF13401"/>
    </source>
</evidence>
<dbReference type="EMBL" id="BSXU01004229">
    <property type="protein sequence ID" value="GMG41911.1"/>
    <property type="molecule type" value="Genomic_DNA"/>
</dbReference>
<dbReference type="InterPro" id="IPR049945">
    <property type="entry name" value="AAA_22"/>
</dbReference>
<organism evidence="7 8">
    <name type="scientific">Ambrosiozyma monospora</name>
    <name type="common">Yeast</name>
    <name type="synonym">Endomycopsis monosporus</name>
    <dbReference type="NCBI Taxonomy" id="43982"/>
    <lineage>
        <taxon>Eukaryota</taxon>
        <taxon>Fungi</taxon>
        <taxon>Dikarya</taxon>
        <taxon>Ascomycota</taxon>
        <taxon>Saccharomycotina</taxon>
        <taxon>Pichiomycetes</taxon>
        <taxon>Pichiales</taxon>
        <taxon>Pichiaceae</taxon>
        <taxon>Ambrosiozyma</taxon>
    </lineage>
</organism>
<feature type="domain" description="Cdc6/ORC1-like ATPase lid" evidence="6">
    <location>
        <begin position="166"/>
        <end position="243"/>
    </location>
</feature>
<dbReference type="GO" id="GO:0006270">
    <property type="term" value="P:DNA replication initiation"/>
    <property type="evidence" value="ECO:0007669"/>
    <property type="project" value="TreeGrafter"/>
</dbReference>
<keyword evidence="8" id="KW-1185">Reference proteome</keyword>
<reference evidence="7" key="1">
    <citation type="submission" date="2023-04" db="EMBL/GenBank/DDBJ databases">
        <title>Ambrosiozyma monospora NBRC 1965.</title>
        <authorList>
            <person name="Ichikawa N."/>
            <person name="Sato H."/>
            <person name="Tonouchi N."/>
        </authorList>
    </citation>
    <scope>NUCLEOTIDE SEQUENCE</scope>
    <source>
        <strain evidence="7">NBRC 1965</strain>
    </source>
</reference>
<proteinExistence type="inferred from homology"/>
<feature type="compositionally biased region" description="Basic residues" evidence="3">
    <location>
        <begin position="11"/>
        <end position="20"/>
    </location>
</feature>
<dbReference type="GO" id="GO:0005634">
    <property type="term" value="C:nucleus"/>
    <property type="evidence" value="ECO:0007669"/>
    <property type="project" value="TreeGrafter"/>
</dbReference>
<evidence type="ECO:0000256" key="1">
    <source>
        <dbReference type="ARBA" id="ARBA00006184"/>
    </source>
</evidence>
<comment type="caution">
    <text evidence="7">The sequence shown here is derived from an EMBL/GenBank/DDBJ whole genome shotgun (WGS) entry which is preliminary data.</text>
</comment>
<dbReference type="Proteomes" id="UP001165063">
    <property type="component" value="Unassembled WGS sequence"/>
</dbReference>
<dbReference type="GO" id="GO:0016887">
    <property type="term" value="F:ATP hydrolysis activity"/>
    <property type="evidence" value="ECO:0007669"/>
    <property type="project" value="InterPro"/>
</dbReference>
<comment type="similarity">
    <text evidence="1">Belongs to the CDC6/cdc18 family.</text>
</comment>
<dbReference type="GO" id="GO:0033314">
    <property type="term" value="P:mitotic DNA replication checkpoint signaling"/>
    <property type="evidence" value="ECO:0007669"/>
    <property type="project" value="TreeGrafter"/>
</dbReference>
<feature type="region of interest" description="Disordered" evidence="3">
    <location>
        <begin position="1"/>
        <end position="27"/>
    </location>
</feature>
<evidence type="ECO:0000313" key="7">
    <source>
        <dbReference type="EMBL" id="GMG41911.1"/>
    </source>
</evidence>
<dbReference type="InterPro" id="IPR054425">
    <property type="entry name" value="Cdc6_ORC1-like_ATPase_lid"/>
</dbReference>
<evidence type="ECO:0000313" key="8">
    <source>
        <dbReference type="Proteomes" id="UP001165063"/>
    </source>
</evidence>
<dbReference type="Pfam" id="PF09079">
    <property type="entry name" value="WHD_Cdc6"/>
    <property type="match status" value="1"/>
</dbReference>
<dbReference type="Pfam" id="PF13401">
    <property type="entry name" value="AAA_22"/>
    <property type="match status" value="1"/>
</dbReference>
<dbReference type="Gene3D" id="3.40.50.300">
    <property type="entry name" value="P-loop containing nucleotide triphosphate hydrolases"/>
    <property type="match status" value="1"/>
</dbReference>
<keyword evidence="2" id="KW-0235">DNA replication</keyword>
<dbReference type="InterPro" id="IPR050311">
    <property type="entry name" value="ORC1/CDC6"/>
</dbReference>
<evidence type="ECO:0000256" key="2">
    <source>
        <dbReference type="ARBA" id="ARBA00022705"/>
    </source>
</evidence>
<dbReference type="PANTHER" id="PTHR10763:SF26">
    <property type="entry name" value="CELL DIVISION CONTROL PROTEIN 6 HOMOLOG"/>
    <property type="match status" value="1"/>
</dbReference>
<dbReference type="Gene3D" id="1.10.8.60">
    <property type="match status" value="1"/>
</dbReference>
<evidence type="ECO:0000259" key="4">
    <source>
        <dbReference type="Pfam" id="PF09079"/>
    </source>
</evidence>
<feature type="domain" description="Cdc6 C-terminal" evidence="4">
    <location>
        <begin position="297"/>
        <end position="379"/>
    </location>
</feature>
<dbReference type="GO" id="GO:0003688">
    <property type="term" value="F:DNA replication origin binding"/>
    <property type="evidence" value="ECO:0007669"/>
    <property type="project" value="TreeGrafter"/>
</dbReference>
<protein>
    <submittedName>
        <fullName evidence="7">Unnamed protein product</fullName>
    </submittedName>
</protein>
<gene>
    <name evidence="7" type="ORF">Amon01_000656000</name>
</gene>
<evidence type="ECO:0000259" key="6">
    <source>
        <dbReference type="Pfam" id="PF22606"/>
    </source>
</evidence>
<sequence>MIVQNIENTTSKRRSTKTKKSGPTTHTITLGNFDEQEQELNIAVAKINCMTLSKPQDVFAAIFKQVYGTAPELGSTTEDIRESLENCSNTDSIILVLDELDNIVTKSQQTLFELFSWASTLTDSTNDRTTQLILIGIANALDLTDRFLPRLRSNRISPELVQFLPYTADQIKAVITTKLNSLRHDTRFVSPSDTTTSPMSSMFPPIAHPAAIQLCAKKSAVNTGDLRKAFDIMHRAIELTEAQAMGVSTASFSLNSANNANNANIKKYSLETCPKVMIPQVAKVCQNAFTINYAAKLSTLNLQQKTLLCALLKYEEDNKLNTKQTSINQFFEFYTSLLQSPNSQNIDKMIGTLRRGEFMEVLSSLEACSLINLKPLSRASKFITGSPSRSRGSSPVKGNGVTFGNFGVGANVPKLEVMKVVRDVGVLARLMTA</sequence>
<dbReference type="Pfam" id="PF22606">
    <property type="entry name" value="Cdc6-ORC-like_ATPase_lid"/>
    <property type="match status" value="1"/>
</dbReference>
<accession>A0A9W6YYA7</accession>